<feature type="compositionally biased region" description="Basic and acidic residues" evidence="1">
    <location>
        <begin position="63"/>
        <end position="72"/>
    </location>
</feature>
<feature type="compositionally biased region" description="Basic and acidic residues" evidence="1">
    <location>
        <begin position="43"/>
        <end position="54"/>
    </location>
</feature>
<proteinExistence type="predicted"/>
<organism evidence="2 3">
    <name type="scientific">Ensete ventricosum</name>
    <name type="common">Abyssinian banana</name>
    <name type="synonym">Musa ensete</name>
    <dbReference type="NCBI Taxonomy" id="4639"/>
    <lineage>
        <taxon>Eukaryota</taxon>
        <taxon>Viridiplantae</taxon>
        <taxon>Streptophyta</taxon>
        <taxon>Embryophyta</taxon>
        <taxon>Tracheophyta</taxon>
        <taxon>Spermatophyta</taxon>
        <taxon>Magnoliopsida</taxon>
        <taxon>Liliopsida</taxon>
        <taxon>Zingiberales</taxon>
        <taxon>Musaceae</taxon>
        <taxon>Ensete</taxon>
    </lineage>
</organism>
<accession>A0A426YGD2</accession>
<feature type="region of interest" description="Disordered" evidence="1">
    <location>
        <begin position="34"/>
        <end position="76"/>
    </location>
</feature>
<name>A0A426YGD2_ENSVE</name>
<sequence length="89" mass="9616">MKCRMRREGKAVGRGARRPTSALGAEALLELDAPRHSASSGDFLHRSLDPKENSRVCSNGGGDEPRQGEKPSHSPAKLTLKLSCFGSWL</sequence>
<dbReference type="AlphaFoldDB" id="A0A426YGD2"/>
<evidence type="ECO:0000256" key="1">
    <source>
        <dbReference type="SAM" id="MobiDB-lite"/>
    </source>
</evidence>
<comment type="caution">
    <text evidence="2">The sequence shown here is derived from an EMBL/GenBank/DDBJ whole genome shotgun (WGS) entry which is preliminary data.</text>
</comment>
<reference evidence="2 3" key="1">
    <citation type="journal article" date="2014" name="Agronomy (Basel)">
        <title>A Draft Genome Sequence for Ensete ventricosum, the Drought-Tolerant Tree Against Hunger.</title>
        <authorList>
            <person name="Harrison J."/>
            <person name="Moore K.A."/>
            <person name="Paszkiewicz K."/>
            <person name="Jones T."/>
            <person name="Grant M."/>
            <person name="Ambacheew D."/>
            <person name="Muzemil S."/>
            <person name="Studholme D.J."/>
        </authorList>
    </citation>
    <scope>NUCLEOTIDE SEQUENCE [LARGE SCALE GENOMIC DNA]</scope>
</reference>
<protein>
    <submittedName>
        <fullName evidence="2">Uncharacterized protein</fullName>
    </submittedName>
</protein>
<dbReference type="EMBL" id="AMZH03012580">
    <property type="protein sequence ID" value="RRT50773.1"/>
    <property type="molecule type" value="Genomic_DNA"/>
</dbReference>
<evidence type="ECO:0000313" key="2">
    <source>
        <dbReference type="EMBL" id="RRT50773.1"/>
    </source>
</evidence>
<evidence type="ECO:0000313" key="3">
    <source>
        <dbReference type="Proteomes" id="UP000287651"/>
    </source>
</evidence>
<feature type="region of interest" description="Disordered" evidence="1">
    <location>
        <begin position="1"/>
        <end position="21"/>
    </location>
</feature>
<dbReference type="Proteomes" id="UP000287651">
    <property type="component" value="Unassembled WGS sequence"/>
</dbReference>
<feature type="compositionally biased region" description="Basic and acidic residues" evidence="1">
    <location>
        <begin position="1"/>
        <end position="11"/>
    </location>
</feature>
<gene>
    <name evidence="2" type="ORF">B296_00034589</name>
</gene>